<dbReference type="SUPFAM" id="SSF159238">
    <property type="entry name" value="SO1590-like"/>
    <property type="match status" value="1"/>
</dbReference>
<protein>
    <recommendedName>
        <fullName evidence="3">DUF3224 domain-containing protein</fullName>
    </recommendedName>
</protein>
<accession>A0A0J5W9F7</accession>
<dbReference type="InterPro" id="IPR023159">
    <property type="entry name" value="SO1590-like_sf"/>
</dbReference>
<dbReference type="Pfam" id="PF11528">
    <property type="entry name" value="DUF3224"/>
    <property type="match status" value="1"/>
</dbReference>
<proteinExistence type="predicted"/>
<dbReference type="Proteomes" id="UP000036338">
    <property type="component" value="Unassembled WGS sequence"/>
</dbReference>
<organism evidence="1 2">
    <name type="scientific">Burkholderia cepacia</name>
    <name type="common">Pseudomonas cepacia</name>
    <dbReference type="NCBI Taxonomy" id="292"/>
    <lineage>
        <taxon>Bacteria</taxon>
        <taxon>Pseudomonadati</taxon>
        <taxon>Pseudomonadota</taxon>
        <taxon>Betaproteobacteria</taxon>
        <taxon>Burkholderiales</taxon>
        <taxon>Burkholderiaceae</taxon>
        <taxon>Burkholderia</taxon>
        <taxon>Burkholderia cepacia complex</taxon>
    </lineage>
</organism>
<name>A0A0J5W9F7_BURCE</name>
<dbReference type="RefSeq" id="WP_048251649.1">
    <property type="nucleotide sequence ID" value="NZ_LDWR01000087.1"/>
</dbReference>
<dbReference type="EMBL" id="LDWR01000087">
    <property type="protein sequence ID" value="KML45659.1"/>
    <property type="molecule type" value="Genomic_DNA"/>
</dbReference>
<comment type="caution">
    <text evidence="1">The sequence shown here is derived from an EMBL/GenBank/DDBJ whole genome shotgun (WGS) entry which is preliminary data.</text>
</comment>
<gene>
    <name evidence="1" type="ORF">VL15_36460</name>
</gene>
<evidence type="ECO:0000313" key="2">
    <source>
        <dbReference type="Proteomes" id="UP000036338"/>
    </source>
</evidence>
<evidence type="ECO:0000313" key="1">
    <source>
        <dbReference type="EMBL" id="KML45659.1"/>
    </source>
</evidence>
<dbReference type="InterPro" id="IPR021607">
    <property type="entry name" value="DUF3224"/>
</dbReference>
<dbReference type="Gene3D" id="2.40.350.10">
    <property type="entry name" value="SO1590-like"/>
    <property type="match status" value="1"/>
</dbReference>
<evidence type="ECO:0008006" key="3">
    <source>
        <dbReference type="Google" id="ProtNLM"/>
    </source>
</evidence>
<dbReference type="AlphaFoldDB" id="A0A0J5W9F7"/>
<dbReference type="PATRIC" id="fig|292.27.peg.8416"/>
<reference evidence="1 2" key="1">
    <citation type="submission" date="2015-05" db="EMBL/GenBank/DDBJ databases">
        <title>Draft genome of Burkholderia cepacia LK29.</title>
        <authorList>
            <person name="Chan X.Y."/>
        </authorList>
    </citation>
    <scope>NUCLEOTIDE SEQUENCE [LARGE SCALE GENOMIC DNA]</scope>
    <source>
        <strain evidence="1 2">LK29</strain>
    </source>
</reference>
<sequence length="135" mass="14285">MKLLANGPFEVKLNPESLSSVAENTGLGRLSLDKQFHGDLEAVSHGEMLAFRSSVQGSAGYVAMETVQGVLGGRQGSFVLQHSSTMTRGQPKQSITVVPDSATGELLGLSGSMTINIDNGQHSYSFDYALPESPQ</sequence>